<name>A0AAX4KPI0_9TREE</name>
<gene>
    <name evidence="2" type="ORF">V865_006483</name>
</gene>
<dbReference type="GeneID" id="91105284"/>
<organism evidence="2 3">
    <name type="scientific">Kwoniella europaea PYCC6329</name>
    <dbReference type="NCBI Taxonomy" id="1423913"/>
    <lineage>
        <taxon>Eukaryota</taxon>
        <taxon>Fungi</taxon>
        <taxon>Dikarya</taxon>
        <taxon>Basidiomycota</taxon>
        <taxon>Agaricomycotina</taxon>
        <taxon>Tremellomycetes</taxon>
        <taxon>Tremellales</taxon>
        <taxon>Cryptococcaceae</taxon>
        <taxon>Kwoniella</taxon>
    </lineage>
</organism>
<keyword evidence="3" id="KW-1185">Reference proteome</keyword>
<accession>A0AAX4KPI0</accession>
<dbReference type="KEGG" id="ker:91105284"/>
<dbReference type="EMBL" id="CP144090">
    <property type="protein sequence ID" value="WWD08371.1"/>
    <property type="molecule type" value="Genomic_DNA"/>
</dbReference>
<dbReference type="AlphaFoldDB" id="A0AAX4KPI0"/>
<evidence type="ECO:0000313" key="3">
    <source>
        <dbReference type="Proteomes" id="UP001358614"/>
    </source>
</evidence>
<evidence type="ECO:0000313" key="2">
    <source>
        <dbReference type="EMBL" id="WWD08371.1"/>
    </source>
</evidence>
<evidence type="ECO:0000256" key="1">
    <source>
        <dbReference type="SAM" id="MobiDB-lite"/>
    </source>
</evidence>
<reference evidence="2 3" key="1">
    <citation type="submission" date="2024-01" db="EMBL/GenBank/DDBJ databases">
        <title>Comparative genomics of Cryptococcus and Kwoniella reveals pathogenesis evolution and contrasting modes of karyotype evolution via chromosome fusion or intercentromeric recombination.</title>
        <authorList>
            <person name="Coelho M.A."/>
            <person name="David-Palma M."/>
            <person name="Shea T."/>
            <person name="Bowers K."/>
            <person name="McGinley-Smith S."/>
            <person name="Mohammad A.W."/>
            <person name="Gnirke A."/>
            <person name="Yurkov A.M."/>
            <person name="Nowrousian M."/>
            <person name="Sun S."/>
            <person name="Cuomo C.A."/>
            <person name="Heitman J."/>
        </authorList>
    </citation>
    <scope>NUCLEOTIDE SEQUENCE [LARGE SCALE GENOMIC DNA]</scope>
    <source>
        <strain evidence="2 3">PYCC6329</strain>
    </source>
</reference>
<feature type="region of interest" description="Disordered" evidence="1">
    <location>
        <begin position="48"/>
        <end position="73"/>
    </location>
</feature>
<protein>
    <submittedName>
        <fullName evidence="2">Uncharacterized protein</fullName>
    </submittedName>
</protein>
<dbReference type="Proteomes" id="UP001358614">
    <property type="component" value="Chromosome 2"/>
</dbReference>
<dbReference type="RefSeq" id="XP_066086338.1">
    <property type="nucleotide sequence ID" value="XM_066230241.1"/>
</dbReference>
<sequence length="73" mass="7783">MDTLVTDADTGIDDLDDSAWAEAVNDNMFQLDLYLAGAGMPNFGASSHQYQGANRSEMDEEVNPCVSTLGGSH</sequence>
<proteinExistence type="predicted"/>